<feature type="region of interest" description="Disordered" evidence="1">
    <location>
        <begin position="71"/>
        <end position="135"/>
    </location>
</feature>
<dbReference type="EMBL" id="KZ293659">
    <property type="protein sequence ID" value="PBK92083.1"/>
    <property type="molecule type" value="Genomic_DNA"/>
</dbReference>
<keyword evidence="4" id="KW-1185">Reference proteome</keyword>
<evidence type="ECO:0000256" key="1">
    <source>
        <dbReference type="SAM" id="MobiDB-lite"/>
    </source>
</evidence>
<gene>
    <name evidence="3" type="ORF">ARMGADRAFT_1080886</name>
</gene>
<dbReference type="AlphaFoldDB" id="A0A2H3DUZ2"/>
<name>A0A2H3DUZ2_ARMGA</name>
<evidence type="ECO:0000313" key="4">
    <source>
        <dbReference type="Proteomes" id="UP000217790"/>
    </source>
</evidence>
<evidence type="ECO:0000256" key="2">
    <source>
        <dbReference type="SAM" id="SignalP"/>
    </source>
</evidence>
<feature type="signal peptide" evidence="2">
    <location>
        <begin position="1"/>
        <end position="25"/>
    </location>
</feature>
<dbReference type="OrthoDB" id="3031567at2759"/>
<dbReference type="Proteomes" id="UP000217790">
    <property type="component" value="Unassembled WGS sequence"/>
</dbReference>
<dbReference type="OMA" id="TSMFNFT"/>
<feature type="compositionally biased region" description="Basic residues" evidence="1">
    <location>
        <begin position="111"/>
        <end position="135"/>
    </location>
</feature>
<keyword evidence="2" id="KW-0732">Signal</keyword>
<accession>A0A2H3DUZ2</accession>
<feature type="chain" id="PRO_5013964455" evidence="2">
    <location>
        <begin position="26"/>
        <end position="135"/>
    </location>
</feature>
<evidence type="ECO:0000313" key="3">
    <source>
        <dbReference type="EMBL" id="PBK92083.1"/>
    </source>
</evidence>
<reference evidence="4" key="1">
    <citation type="journal article" date="2017" name="Nat. Ecol. Evol.">
        <title>Genome expansion and lineage-specific genetic innovations in the forest pathogenic fungi Armillaria.</title>
        <authorList>
            <person name="Sipos G."/>
            <person name="Prasanna A.N."/>
            <person name="Walter M.C."/>
            <person name="O'Connor E."/>
            <person name="Balint B."/>
            <person name="Krizsan K."/>
            <person name="Kiss B."/>
            <person name="Hess J."/>
            <person name="Varga T."/>
            <person name="Slot J."/>
            <person name="Riley R."/>
            <person name="Boka B."/>
            <person name="Rigling D."/>
            <person name="Barry K."/>
            <person name="Lee J."/>
            <person name="Mihaltcheva S."/>
            <person name="LaButti K."/>
            <person name="Lipzen A."/>
            <person name="Waldron R."/>
            <person name="Moloney N.M."/>
            <person name="Sperisen C."/>
            <person name="Kredics L."/>
            <person name="Vagvoelgyi C."/>
            <person name="Patrignani A."/>
            <person name="Fitzpatrick D."/>
            <person name="Nagy I."/>
            <person name="Doyle S."/>
            <person name="Anderson J.B."/>
            <person name="Grigoriev I.V."/>
            <person name="Gueldener U."/>
            <person name="Muensterkoetter M."/>
            <person name="Nagy L.G."/>
        </authorList>
    </citation>
    <scope>NUCLEOTIDE SEQUENCE [LARGE SCALE GENOMIC DNA]</scope>
    <source>
        <strain evidence="4">Ar21-2</strain>
    </source>
</reference>
<organism evidence="3 4">
    <name type="scientific">Armillaria gallica</name>
    <name type="common">Bulbous honey fungus</name>
    <name type="synonym">Armillaria bulbosa</name>
    <dbReference type="NCBI Taxonomy" id="47427"/>
    <lineage>
        <taxon>Eukaryota</taxon>
        <taxon>Fungi</taxon>
        <taxon>Dikarya</taxon>
        <taxon>Basidiomycota</taxon>
        <taxon>Agaricomycotina</taxon>
        <taxon>Agaricomycetes</taxon>
        <taxon>Agaricomycetidae</taxon>
        <taxon>Agaricales</taxon>
        <taxon>Marasmiineae</taxon>
        <taxon>Physalacriaceae</taxon>
        <taxon>Armillaria</taxon>
    </lineage>
</organism>
<sequence>MKTSMFNFTFILFFAFLQFFSFVQALPAGPGSLMGHSYLVRSPSQPLEPAVVARDALLDRAARFRAIQERRVARSAGDVDGQDFLSDEGPPPPAHVESPQPSISVPPPRVHAPKKKTKKMMEKKKKQTKKQKKDD</sequence>
<proteinExistence type="predicted"/>
<protein>
    <submittedName>
        <fullName evidence="3">Uncharacterized protein</fullName>
    </submittedName>
</protein>
<dbReference type="InParanoid" id="A0A2H3DUZ2"/>